<dbReference type="Pfam" id="PF01926">
    <property type="entry name" value="MMR_HSR1"/>
    <property type="match status" value="1"/>
</dbReference>
<reference evidence="2 3" key="1">
    <citation type="submission" date="2014-04" db="EMBL/GenBank/DDBJ databases">
        <authorList>
            <consortium name="DOE Joint Genome Institute"/>
            <person name="Kuo A."/>
            <person name="Tarkka M."/>
            <person name="Buscot F."/>
            <person name="Kohler A."/>
            <person name="Nagy L.G."/>
            <person name="Floudas D."/>
            <person name="Copeland A."/>
            <person name="Barry K.W."/>
            <person name="Cichocki N."/>
            <person name="Veneault-Fourrey C."/>
            <person name="LaButti K."/>
            <person name="Lindquist E.A."/>
            <person name="Lipzen A."/>
            <person name="Lundell T."/>
            <person name="Morin E."/>
            <person name="Murat C."/>
            <person name="Sun H."/>
            <person name="Tunlid A."/>
            <person name="Henrissat B."/>
            <person name="Grigoriev I.V."/>
            <person name="Hibbett D.S."/>
            <person name="Martin F."/>
            <person name="Nordberg H.P."/>
            <person name="Cantor M.N."/>
            <person name="Hua S.X."/>
        </authorList>
    </citation>
    <scope>NUCLEOTIDE SEQUENCE [LARGE SCALE GENOMIC DNA]</scope>
    <source>
        <strain evidence="2 3">F 1598</strain>
    </source>
</reference>
<feature type="domain" description="G" evidence="1">
    <location>
        <begin position="6"/>
        <end position="128"/>
    </location>
</feature>
<dbReference type="HOGENOM" id="CLU_050405_0_1_1"/>
<dbReference type="Proteomes" id="UP000054166">
    <property type="component" value="Unassembled WGS sequence"/>
</dbReference>
<dbReference type="InterPro" id="IPR025662">
    <property type="entry name" value="Sigma_54_int_dom_ATP-bd_1"/>
</dbReference>
<evidence type="ECO:0000259" key="1">
    <source>
        <dbReference type="Pfam" id="PF01926"/>
    </source>
</evidence>
<dbReference type="AlphaFoldDB" id="A0A0C3CCD7"/>
<dbReference type="STRING" id="765440.A0A0C3CCD7"/>
<evidence type="ECO:0000313" key="2">
    <source>
        <dbReference type="EMBL" id="KIM87342.1"/>
    </source>
</evidence>
<accession>A0A0C3CCD7</accession>
<dbReference type="EMBL" id="KN832979">
    <property type="protein sequence ID" value="KIM87342.1"/>
    <property type="molecule type" value="Genomic_DNA"/>
</dbReference>
<protein>
    <recommendedName>
        <fullName evidence="1">G domain-containing protein</fullName>
    </recommendedName>
</protein>
<dbReference type="PROSITE" id="PS00675">
    <property type="entry name" value="SIGMA54_INTERACT_1"/>
    <property type="match status" value="1"/>
</dbReference>
<keyword evidence="3" id="KW-1185">Reference proteome</keyword>
<evidence type="ECO:0000313" key="3">
    <source>
        <dbReference type="Proteomes" id="UP000054166"/>
    </source>
</evidence>
<dbReference type="SUPFAM" id="SSF52540">
    <property type="entry name" value="P-loop containing nucleoside triphosphate hydrolases"/>
    <property type="match status" value="1"/>
</dbReference>
<dbReference type="Gene3D" id="3.40.50.300">
    <property type="entry name" value="P-loop containing nucleotide triphosphate hydrolases"/>
    <property type="match status" value="1"/>
</dbReference>
<reference evidence="3" key="2">
    <citation type="submission" date="2015-01" db="EMBL/GenBank/DDBJ databases">
        <title>Evolutionary Origins and Diversification of the Mycorrhizal Mutualists.</title>
        <authorList>
            <consortium name="DOE Joint Genome Institute"/>
            <consortium name="Mycorrhizal Genomics Consortium"/>
            <person name="Kohler A."/>
            <person name="Kuo A."/>
            <person name="Nagy L.G."/>
            <person name="Floudas D."/>
            <person name="Copeland A."/>
            <person name="Barry K.W."/>
            <person name="Cichocki N."/>
            <person name="Veneault-Fourrey C."/>
            <person name="LaButti K."/>
            <person name="Lindquist E.A."/>
            <person name="Lipzen A."/>
            <person name="Lundell T."/>
            <person name="Morin E."/>
            <person name="Murat C."/>
            <person name="Riley R."/>
            <person name="Ohm R."/>
            <person name="Sun H."/>
            <person name="Tunlid A."/>
            <person name="Henrissat B."/>
            <person name="Grigoriev I.V."/>
            <person name="Hibbett D.S."/>
            <person name="Martin F."/>
        </authorList>
    </citation>
    <scope>NUCLEOTIDE SEQUENCE [LARGE SCALE GENOMIC DNA]</scope>
    <source>
        <strain evidence="3">F 1598</strain>
    </source>
</reference>
<dbReference type="CDD" id="cd00882">
    <property type="entry name" value="Ras_like_GTPase"/>
    <property type="match status" value="1"/>
</dbReference>
<gene>
    <name evidence="2" type="ORF">PILCRDRAFT_63356</name>
</gene>
<proteinExistence type="predicted"/>
<dbReference type="InterPro" id="IPR027417">
    <property type="entry name" value="P-loop_NTPase"/>
</dbReference>
<sequence length="267" mass="29437">MAPLNVIIFGETGAGKSSIVNMLVGSEVAPISSKAVGCTFQSTSYLANIGGSEFKLHDTVGLGESEKGTVPAKDAVVNLYSLIRSLDDGVSLLIYCVRGPRVKHDTVKNYTMFYEVFCQKQVPVVIVVTGLENEEPTMESWWVENEASYTKAGMSFWGHACITATRGKFDVFRAEYKESAKSVKQLIQRSCRSSPWQMERTSWFSTVVKSTWNKFASVFDLPLATVSRTLTYALTLIGIPKNEAEIVANVAEVACRRGDQVRAAEYK</sequence>
<name>A0A0C3CCD7_PILCF</name>
<dbReference type="GO" id="GO:0005525">
    <property type="term" value="F:GTP binding"/>
    <property type="evidence" value="ECO:0007669"/>
    <property type="project" value="InterPro"/>
</dbReference>
<organism evidence="2 3">
    <name type="scientific">Piloderma croceum (strain F 1598)</name>
    <dbReference type="NCBI Taxonomy" id="765440"/>
    <lineage>
        <taxon>Eukaryota</taxon>
        <taxon>Fungi</taxon>
        <taxon>Dikarya</taxon>
        <taxon>Basidiomycota</taxon>
        <taxon>Agaricomycotina</taxon>
        <taxon>Agaricomycetes</taxon>
        <taxon>Agaricomycetidae</taxon>
        <taxon>Atheliales</taxon>
        <taxon>Atheliaceae</taxon>
        <taxon>Piloderma</taxon>
    </lineage>
</organism>
<dbReference type="InParanoid" id="A0A0C3CCD7"/>
<dbReference type="OrthoDB" id="8954335at2759"/>
<dbReference type="InterPro" id="IPR006073">
    <property type="entry name" value="GTP-bd"/>
</dbReference>